<dbReference type="Gene3D" id="2.60.40.2070">
    <property type="match status" value="1"/>
</dbReference>
<protein>
    <submittedName>
        <fullName evidence="13">Pilin outer membrane usher protein SafC</fullName>
    </submittedName>
</protein>
<proteinExistence type="inferred from homology"/>
<keyword evidence="8 9" id="KW-0998">Cell outer membrane</keyword>
<evidence type="ECO:0000256" key="4">
    <source>
        <dbReference type="ARBA" id="ARBA00022452"/>
    </source>
</evidence>
<keyword evidence="4" id="KW-1134">Transmembrane beta strand</keyword>
<evidence type="ECO:0000256" key="2">
    <source>
        <dbReference type="ARBA" id="ARBA00008064"/>
    </source>
</evidence>
<dbReference type="Gene3D" id="3.10.20.410">
    <property type="match status" value="1"/>
</dbReference>
<dbReference type="GO" id="GO:0015473">
    <property type="term" value="F:fimbrial usher porin activity"/>
    <property type="evidence" value="ECO:0007669"/>
    <property type="project" value="InterPro"/>
</dbReference>
<dbReference type="InterPro" id="IPR042186">
    <property type="entry name" value="FimD_plug_dom"/>
</dbReference>
<accession>A0A411KX90</accession>
<evidence type="ECO:0000259" key="11">
    <source>
        <dbReference type="Pfam" id="PF13953"/>
    </source>
</evidence>
<dbReference type="GO" id="GO:0009297">
    <property type="term" value="P:pilus assembly"/>
    <property type="evidence" value="ECO:0007669"/>
    <property type="project" value="InterPro"/>
</dbReference>
<dbReference type="PANTHER" id="PTHR30451:SF9">
    <property type="entry name" value="F1 CAPSULE-ANCHORING PROTEIN"/>
    <property type="match status" value="1"/>
</dbReference>
<organism evidence="13">
    <name type="scientific">Escherichia coli</name>
    <dbReference type="NCBI Taxonomy" id="562"/>
    <lineage>
        <taxon>Bacteria</taxon>
        <taxon>Pseudomonadati</taxon>
        <taxon>Pseudomonadota</taxon>
        <taxon>Gammaproteobacteria</taxon>
        <taxon>Enterobacterales</taxon>
        <taxon>Enterobacteriaceae</taxon>
        <taxon>Escherichia</taxon>
    </lineage>
</organism>
<sequence>MAFFRTKLAIFVMTMCSICHANSSAGRTYSFDSSFLNGDKRNVDLTLFEAGTQLPGVYTVDIILNGSRVDSREMFFHTVQDSEGKPYLKTCLTRDMLIRYGVKTEIYPKLFHTRGEKNRVGDGQDCADLSVIPHATEIYQFSSQQLRLEIPQVALRPPIRGIAPKALWDDGITAFLMNWQANVSRSEYRRYGHSISDNFWLSLEPGFNLGPWRIRNLMTWSKSSDQPGNWESVYTRAERGLNNMKSRLTLGDNYTPSDVFDSLPFRGVMLGSDESMVPYNQRAFAPVIRGVARTQARIEVRQNGYLIQSQTVAPGAFALTDLPLTSSGGDLQVTVLESDGTIQVMTVPFTTPAIALREGYMKYNVTVGKYRPSDSAVEHSLLGQLTSIYGLPYGFTAFGGVQMAEHYLAGALGGGWSLGDLGAISFDSIYARSQMKGKDNETGNTWRIRYNKSFELTDTSFTVASYQYSSAGYHSLPNVLDSYRDSRTGSYNTSENRRRRTTLNLTQPIGTLGSVSLYGSRDEYRDNRAKQDSVGVTLSSSWQNISWSVNGSRNRNFGLYKGHGGKTENRINLWMSIPLERWLGGTANDIRATTQILKSSGQDTQYEVGMNGNAFDRRLYWDISQELEPGKENSSDSSRLNLRWQGTYGELTGMYGYSSHIRQMSAGLSGGMIAHSEGITLGQKMGDTTALVVAPGVNGASVEGWPGVRTDYRGYTLAGYMSAYQENVITMDPSTFKDNAEVVQTDTKVVPTKGAVVKANFETRVGARALISLKRQDGSPVPFGSVVTLEGDKKLHSSFGIMGNNGEVYLSGLPKIGNLKAVWGDNSHCHASYHLSDKQGVTGIFLTRAVCM</sequence>
<evidence type="ECO:0000256" key="7">
    <source>
        <dbReference type="ARBA" id="ARBA00023136"/>
    </source>
</evidence>
<dbReference type="SUPFAM" id="SSF141729">
    <property type="entry name" value="FimD N-terminal domain-like"/>
    <property type="match status" value="1"/>
</dbReference>
<dbReference type="Pfam" id="PF13953">
    <property type="entry name" value="PapC_C"/>
    <property type="match status" value="1"/>
</dbReference>
<dbReference type="PANTHER" id="PTHR30451">
    <property type="entry name" value="OUTER MEMBRANE USHER PROTEIN"/>
    <property type="match status" value="1"/>
</dbReference>
<dbReference type="AlphaFoldDB" id="A0A411KX90"/>
<comment type="subcellular location">
    <subcellularLocation>
        <location evidence="1 9">Cell outer membrane</location>
        <topology evidence="1 9">Multi-pass membrane protein</topology>
    </subcellularLocation>
</comment>
<dbReference type="EMBL" id="MK416152">
    <property type="protein sequence ID" value="QBC89120.1"/>
    <property type="molecule type" value="Genomic_DNA"/>
</dbReference>
<dbReference type="PROSITE" id="PS01151">
    <property type="entry name" value="FIMBRIAL_USHER"/>
    <property type="match status" value="1"/>
</dbReference>
<dbReference type="InterPro" id="IPR018030">
    <property type="entry name" value="Fimbrial_membr_usher_CS"/>
</dbReference>
<evidence type="ECO:0000256" key="8">
    <source>
        <dbReference type="ARBA" id="ARBA00023237"/>
    </source>
</evidence>
<evidence type="ECO:0000256" key="1">
    <source>
        <dbReference type="ARBA" id="ARBA00004571"/>
    </source>
</evidence>
<dbReference type="InterPro" id="IPR025949">
    <property type="entry name" value="PapC-like_C"/>
</dbReference>
<name>A0A411KX90_ECOLX</name>
<evidence type="ECO:0000256" key="3">
    <source>
        <dbReference type="ARBA" id="ARBA00022448"/>
    </source>
</evidence>
<keyword evidence="9" id="KW-1029">Fimbrium biogenesis</keyword>
<keyword evidence="7 9" id="KW-0472">Membrane</keyword>
<evidence type="ECO:0000256" key="6">
    <source>
        <dbReference type="ARBA" id="ARBA00022729"/>
    </source>
</evidence>
<dbReference type="Gene3D" id="2.60.40.2610">
    <property type="entry name" value="Outer membrane usher protein FimD, plug domain"/>
    <property type="match status" value="1"/>
</dbReference>
<keyword evidence="3 9" id="KW-0813">Transport</keyword>
<dbReference type="Gene3D" id="2.60.40.3110">
    <property type="match status" value="1"/>
</dbReference>
<dbReference type="InterPro" id="IPR043142">
    <property type="entry name" value="PapC-like_C_sf"/>
</dbReference>
<keyword evidence="6 10" id="KW-0732">Signal</keyword>
<evidence type="ECO:0000256" key="10">
    <source>
        <dbReference type="SAM" id="SignalP"/>
    </source>
</evidence>
<evidence type="ECO:0000256" key="9">
    <source>
        <dbReference type="RuleBase" id="RU003884"/>
    </source>
</evidence>
<reference evidence="13" key="1">
    <citation type="submission" date="2019-01" db="EMBL/GenBank/DDBJ databases">
        <title>Complete sequence of plasmid pHNBS17e.</title>
        <authorList>
            <person name="Liu J.H."/>
            <person name="Huang X.Y."/>
            <person name="Lv L.C."/>
        </authorList>
    </citation>
    <scope>NUCLEOTIDE SEQUENCE</scope>
    <source>
        <strain evidence="13">6BS17eCTX</strain>
        <plasmid evidence="13">pHNBS17e</plasmid>
    </source>
</reference>
<evidence type="ECO:0000259" key="12">
    <source>
        <dbReference type="Pfam" id="PF13954"/>
    </source>
</evidence>
<keyword evidence="13" id="KW-0614">Plasmid</keyword>
<dbReference type="InterPro" id="IPR037224">
    <property type="entry name" value="PapC_N_sf"/>
</dbReference>
<evidence type="ECO:0000256" key="5">
    <source>
        <dbReference type="ARBA" id="ARBA00022692"/>
    </source>
</evidence>
<keyword evidence="5 9" id="KW-0812">Transmembrane</keyword>
<dbReference type="Pfam" id="PF13954">
    <property type="entry name" value="PapC_N"/>
    <property type="match status" value="1"/>
</dbReference>
<dbReference type="InterPro" id="IPR000015">
    <property type="entry name" value="Fimb_usher"/>
</dbReference>
<geneLocation type="plasmid" evidence="13">
    <name>pHNBS17e</name>
</geneLocation>
<feature type="domain" description="PapC N-terminal" evidence="12">
    <location>
        <begin position="30"/>
        <end position="182"/>
    </location>
</feature>
<feature type="chain" id="PRO_5019321735" evidence="10">
    <location>
        <begin position="22"/>
        <end position="852"/>
    </location>
</feature>
<dbReference type="GO" id="GO:0009279">
    <property type="term" value="C:cell outer membrane"/>
    <property type="evidence" value="ECO:0007669"/>
    <property type="project" value="UniProtKB-SubCell"/>
</dbReference>
<evidence type="ECO:0000313" key="13">
    <source>
        <dbReference type="EMBL" id="QBC89120.1"/>
    </source>
</evidence>
<feature type="domain" description="PapC-like C-terminal" evidence="11">
    <location>
        <begin position="770"/>
        <end position="836"/>
    </location>
</feature>
<comment type="similarity">
    <text evidence="2 9">Belongs to the fimbrial export usher family.</text>
</comment>
<dbReference type="InterPro" id="IPR025885">
    <property type="entry name" value="PapC_N"/>
</dbReference>
<feature type="signal peptide" evidence="10">
    <location>
        <begin position="1"/>
        <end position="21"/>
    </location>
</feature>
<dbReference type="Pfam" id="PF00577">
    <property type="entry name" value="Usher"/>
    <property type="match status" value="1"/>
</dbReference>
<dbReference type="FunFam" id="2.60.40.2610:FF:000001">
    <property type="entry name" value="Outer membrane fimbrial usher protein"/>
    <property type="match status" value="1"/>
</dbReference>